<feature type="domain" description="ABC1 atypical kinase-like" evidence="3">
    <location>
        <begin position="96"/>
        <end position="337"/>
    </location>
</feature>
<organism evidence="4 5">
    <name type="scientific">Lacipirellula parvula</name>
    <dbReference type="NCBI Taxonomy" id="2650471"/>
    <lineage>
        <taxon>Bacteria</taxon>
        <taxon>Pseudomonadati</taxon>
        <taxon>Planctomycetota</taxon>
        <taxon>Planctomycetia</taxon>
        <taxon>Pirellulales</taxon>
        <taxon>Lacipirellulaceae</taxon>
        <taxon>Lacipirellula</taxon>
    </lineage>
</organism>
<keyword evidence="2" id="KW-0472">Membrane</keyword>
<dbReference type="InterPro" id="IPR050154">
    <property type="entry name" value="UbiB_kinase"/>
</dbReference>
<dbReference type="SUPFAM" id="SSF56112">
    <property type="entry name" value="Protein kinase-like (PK-like)"/>
    <property type="match status" value="1"/>
</dbReference>
<evidence type="ECO:0000256" key="2">
    <source>
        <dbReference type="SAM" id="Phobius"/>
    </source>
</evidence>
<evidence type="ECO:0000313" key="5">
    <source>
        <dbReference type="Proteomes" id="UP000326837"/>
    </source>
</evidence>
<dbReference type="Pfam" id="PF03109">
    <property type="entry name" value="ABC1"/>
    <property type="match status" value="1"/>
</dbReference>
<dbReference type="InterPro" id="IPR004147">
    <property type="entry name" value="ABC1_dom"/>
</dbReference>
<reference evidence="5" key="1">
    <citation type="submission" date="2019-10" db="EMBL/GenBank/DDBJ databases">
        <title>Lacipirellula parvula gen. nov., sp. nov., representing a lineage of planctomycetes widespread in freshwater anoxic habitats, and description of the family Lacipirellulaceae.</title>
        <authorList>
            <person name="Dedysh S.N."/>
            <person name="Kulichevskaya I.S."/>
            <person name="Beletsky A.V."/>
            <person name="Rakitin A.L."/>
            <person name="Mardanov A.V."/>
            <person name="Ivanova A.A."/>
            <person name="Saltykova V.X."/>
            <person name="Rijpstra W.I.C."/>
            <person name="Sinninghe Damste J.S."/>
            <person name="Ravin N.V."/>
        </authorList>
    </citation>
    <scope>NUCLEOTIDE SEQUENCE [LARGE SCALE GENOMIC DNA]</scope>
    <source>
        <strain evidence="5">PX69</strain>
    </source>
</reference>
<dbReference type="Proteomes" id="UP000326837">
    <property type="component" value="Chromosome"/>
</dbReference>
<comment type="similarity">
    <text evidence="1">Belongs to the protein kinase superfamily. ADCK protein kinase family.</text>
</comment>
<keyword evidence="2" id="KW-0812">Transmembrane</keyword>
<dbReference type="InterPro" id="IPR011009">
    <property type="entry name" value="Kinase-like_dom_sf"/>
</dbReference>
<evidence type="ECO:0000259" key="3">
    <source>
        <dbReference type="Pfam" id="PF03109"/>
    </source>
</evidence>
<feature type="transmembrane region" description="Helical" evidence="2">
    <location>
        <begin position="517"/>
        <end position="541"/>
    </location>
</feature>
<dbReference type="PANTHER" id="PTHR10566">
    <property type="entry name" value="CHAPERONE-ACTIVITY OF BC1 COMPLEX CABC1 -RELATED"/>
    <property type="match status" value="1"/>
</dbReference>
<sequence length="556" mass="63005">MRIGAIPQVYRNVNRWREILSILSKYGLAGWLSRFEFSFGRGLLKNREGQVLADASREVRIRLAMEELGPTFIKLGQIMSTRPDMVGAELAEELEKLQTSVPPDASDVVTQLVEEELGCALSDMFAEFNTTPVASASIGQVHQARLITGEEVAVKVQRRDIARRVRVDLDILQGLAQLAEMIPELAPYQPVASVAEFQRALRRELDFDRERRHMEEFRRNFNGSPLVRIPKPFADYSTDRVLVMEWLEGIPLSSPQKLAQCDIQLSAIARQGADLYLEMIFKNGFYHADPHPGNLVLLRNEGIGLLDYGMVGRIDDSLREEIEELLLAIVEQDSQRLGTIVIRVGATPPGLDESALQIDLADFIAQFGHQQVEGFELAAALREMFEVMRRHRIVLPAPMTMLLKVLVMLEGTGRRLVPNFSLMEILKPYRKKMMARRISPKRQFRKARQIAYELEQLAEVFPRRIRDILQQVQTGRFDVHLDHRGLEPSVNRLVLGMMTSALFIGSVLLVTNNVWPFWFWPIEGVSAPGVAGMVLSGMLGLRLLRAINKSGHLDRR</sequence>
<evidence type="ECO:0000313" key="4">
    <source>
        <dbReference type="EMBL" id="BBO34787.1"/>
    </source>
</evidence>
<dbReference type="RefSeq" id="WP_152100294.1">
    <property type="nucleotide sequence ID" value="NZ_AP021861.1"/>
</dbReference>
<keyword evidence="2" id="KW-1133">Transmembrane helix</keyword>
<gene>
    <name evidence="4" type="ORF">PLANPX_4399</name>
</gene>
<dbReference type="KEGG" id="lpav:PLANPX_4399"/>
<dbReference type="CDD" id="cd05121">
    <property type="entry name" value="ABC1_ADCK3-like"/>
    <property type="match status" value="1"/>
</dbReference>
<evidence type="ECO:0000256" key="1">
    <source>
        <dbReference type="ARBA" id="ARBA00009670"/>
    </source>
</evidence>
<name>A0A5K7XFH3_9BACT</name>
<accession>A0A5K7XFH3</accession>
<feature type="transmembrane region" description="Helical" evidence="2">
    <location>
        <begin position="493"/>
        <end position="511"/>
    </location>
</feature>
<dbReference type="AlphaFoldDB" id="A0A5K7XFH3"/>
<keyword evidence="5" id="KW-1185">Reference proteome</keyword>
<proteinExistence type="inferred from homology"/>
<dbReference type="PANTHER" id="PTHR10566:SF113">
    <property type="entry name" value="PROTEIN ACTIVITY OF BC1 COMPLEX KINASE 7, CHLOROPLASTIC"/>
    <property type="match status" value="1"/>
</dbReference>
<protein>
    <submittedName>
        <fullName evidence="4">Putative ABC1 family protein</fullName>
    </submittedName>
</protein>
<dbReference type="EMBL" id="AP021861">
    <property type="protein sequence ID" value="BBO34787.1"/>
    <property type="molecule type" value="Genomic_DNA"/>
</dbReference>